<keyword evidence="7 8" id="KW-0998">Cell outer membrane</keyword>
<dbReference type="InterPro" id="IPR023997">
    <property type="entry name" value="TonB-dep_OMP_SusC/RagA_CS"/>
</dbReference>
<dbReference type="Gene3D" id="2.60.40.1120">
    <property type="entry name" value="Carboxypeptidase-like, regulatory domain"/>
    <property type="match status" value="1"/>
</dbReference>
<dbReference type="Gene3D" id="2.170.130.10">
    <property type="entry name" value="TonB-dependent receptor, plug domain"/>
    <property type="match status" value="1"/>
</dbReference>
<dbReference type="PANTHER" id="PTHR30069">
    <property type="entry name" value="TONB-DEPENDENT OUTER MEMBRANE RECEPTOR"/>
    <property type="match status" value="1"/>
</dbReference>
<dbReference type="InterPro" id="IPR039426">
    <property type="entry name" value="TonB-dep_rcpt-like"/>
</dbReference>
<evidence type="ECO:0000313" key="11">
    <source>
        <dbReference type="EMBL" id="KAA2240755.1"/>
    </source>
</evidence>
<keyword evidence="2 8" id="KW-0813">Transport</keyword>
<keyword evidence="3 8" id="KW-1134">Transmembrane beta strand</keyword>
<dbReference type="PANTHER" id="PTHR30069:SF29">
    <property type="entry name" value="HEMOGLOBIN AND HEMOGLOBIN-HAPTOGLOBIN-BINDING PROTEIN 1-RELATED"/>
    <property type="match status" value="1"/>
</dbReference>
<dbReference type="GO" id="GO:0009279">
    <property type="term" value="C:cell outer membrane"/>
    <property type="evidence" value="ECO:0007669"/>
    <property type="project" value="UniProtKB-SubCell"/>
</dbReference>
<evidence type="ECO:0000256" key="3">
    <source>
        <dbReference type="ARBA" id="ARBA00022452"/>
    </source>
</evidence>
<dbReference type="InterPro" id="IPR012910">
    <property type="entry name" value="Plug_dom"/>
</dbReference>
<evidence type="ECO:0000256" key="5">
    <source>
        <dbReference type="ARBA" id="ARBA00022729"/>
    </source>
</evidence>
<feature type="domain" description="Secretin/TonB short N-terminal" evidence="9">
    <location>
        <begin position="78"/>
        <end position="127"/>
    </location>
</feature>
<dbReference type="InterPro" id="IPR011662">
    <property type="entry name" value="Secretin/TonB_short_N"/>
</dbReference>
<evidence type="ECO:0000256" key="7">
    <source>
        <dbReference type="ARBA" id="ARBA00023237"/>
    </source>
</evidence>
<comment type="subcellular location">
    <subcellularLocation>
        <location evidence="1 8">Cell outer membrane</location>
        <topology evidence="1 8">Multi-pass membrane protein</topology>
    </subcellularLocation>
</comment>
<dbReference type="EMBL" id="VUOC01000004">
    <property type="protein sequence ID" value="KAA2240755.1"/>
    <property type="molecule type" value="Genomic_DNA"/>
</dbReference>
<keyword evidence="12" id="KW-1185">Reference proteome</keyword>
<protein>
    <submittedName>
        <fullName evidence="11">TonB-dependent receptor</fullName>
    </submittedName>
</protein>
<keyword evidence="6 8" id="KW-0472">Membrane</keyword>
<reference evidence="11 12" key="2">
    <citation type="submission" date="2019-09" db="EMBL/GenBank/DDBJ databases">
        <authorList>
            <person name="Jin C."/>
        </authorList>
    </citation>
    <scope>NUCLEOTIDE SEQUENCE [LARGE SCALE GENOMIC DNA]</scope>
    <source>
        <strain evidence="11 12">BN140078</strain>
    </source>
</reference>
<dbReference type="AlphaFoldDB" id="A0A5B2VNX7"/>
<accession>A0A5B2VNX7</accession>
<proteinExistence type="inferred from homology"/>
<dbReference type="Pfam" id="PF07660">
    <property type="entry name" value="STN"/>
    <property type="match status" value="1"/>
</dbReference>
<gene>
    <name evidence="11" type="ORF">F0L74_31965</name>
</gene>
<comment type="similarity">
    <text evidence="8">Belongs to the TonB-dependent receptor family.</text>
</comment>
<dbReference type="NCBIfam" id="TIGR04057">
    <property type="entry name" value="SusC_RagA_signa"/>
    <property type="match status" value="1"/>
</dbReference>
<dbReference type="Gene3D" id="2.40.170.20">
    <property type="entry name" value="TonB-dependent receptor, beta-barrel domain"/>
    <property type="match status" value="1"/>
</dbReference>
<dbReference type="InterPro" id="IPR036942">
    <property type="entry name" value="Beta-barrel_TonB_sf"/>
</dbReference>
<dbReference type="Proteomes" id="UP000324611">
    <property type="component" value="Unassembled WGS sequence"/>
</dbReference>
<dbReference type="Pfam" id="PF13715">
    <property type="entry name" value="CarbopepD_reg_2"/>
    <property type="match status" value="1"/>
</dbReference>
<evidence type="ECO:0000256" key="8">
    <source>
        <dbReference type="PROSITE-ProRule" id="PRU01360"/>
    </source>
</evidence>
<feature type="domain" description="TonB-dependent receptor plug" evidence="10">
    <location>
        <begin position="236"/>
        <end position="341"/>
    </location>
</feature>
<dbReference type="InterPro" id="IPR037066">
    <property type="entry name" value="Plug_dom_sf"/>
</dbReference>
<dbReference type="Gene3D" id="3.55.50.30">
    <property type="match status" value="1"/>
</dbReference>
<dbReference type="PROSITE" id="PS52016">
    <property type="entry name" value="TONB_DEPENDENT_REC_3"/>
    <property type="match status" value="1"/>
</dbReference>
<dbReference type="NCBIfam" id="TIGR04056">
    <property type="entry name" value="OMP_RagA_SusC"/>
    <property type="match status" value="1"/>
</dbReference>
<evidence type="ECO:0000256" key="1">
    <source>
        <dbReference type="ARBA" id="ARBA00004571"/>
    </source>
</evidence>
<keyword evidence="11" id="KW-0675">Receptor</keyword>
<reference evidence="11 12" key="1">
    <citation type="submission" date="2019-09" db="EMBL/GenBank/DDBJ databases">
        <title>Chitinophaga ginsengihumi sp. nov., isolated from soil of ginseng rhizosphere.</title>
        <authorList>
            <person name="Lee J."/>
        </authorList>
    </citation>
    <scope>NUCLEOTIDE SEQUENCE [LARGE SCALE GENOMIC DNA]</scope>
    <source>
        <strain evidence="11 12">BN140078</strain>
    </source>
</reference>
<comment type="caution">
    <text evidence="11">The sequence shown here is derived from an EMBL/GenBank/DDBJ whole genome shotgun (WGS) entry which is preliminary data.</text>
</comment>
<keyword evidence="4 8" id="KW-0812">Transmembrane</keyword>
<evidence type="ECO:0000256" key="6">
    <source>
        <dbReference type="ARBA" id="ARBA00023136"/>
    </source>
</evidence>
<dbReference type="RefSeq" id="WP_149841933.1">
    <property type="nucleotide sequence ID" value="NZ_VUOC01000004.1"/>
</dbReference>
<dbReference type="InterPro" id="IPR008969">
    <property type="entry name" value="CarboxyPept-like_regulatory"/>
</dbReference>
<evidence type="ECO:0000313" key="12">
    <source>
        <dbReference type="Proteomes" id="UP000324611"/>
    </source>
</evidence>
<evidence type="ECO:0000256" key="4">
    <source>
        <dbReference type="ARBA" id="ARBA00022692"/>
    </source>
</evidence>
<evidence type="ECO:0000256" key="2">
    <source>
        <dbReference type="ARBA" id="ARBA00022448"/>
    </source>
</evidence>
<dbReference type="GO" id="GO:0015344">
    <property type="term" value="F:siderophore uptake transmembrane transporter activity"/>
    <property type="evidence" value="ECO:0007669"/>
    <property type="project" value="TreeGrafter"/>
</dbReference>
<name>A0A5B2VNX7_9BACT</name>
<dbReference type="GO" id="GO:0044718">
    <property type="term" value="P:siderophore transmembrane transport"/>
    <property type="evidence" value="ECO:0007669"/>
    <property type="project" value="TreeGrafter"/>
</dbReference>
<organism evidence="11 12">
    <name type="scientific">Chitinophaga agrisoli</name>
    <dbReference type="NCBI Taxonomy" id="2607653"/>
    <lineage>
        <taxon>Bacteria</taxon>
        <taxon>Pseudomonadati</taxon>
        <taxon>Bacteroidota</taxon>
        <taxon>Chitinophagia</taxon>
        <taxon>Chitinophagales</taxon>
        <taxon>Chitinophagaceae</taxon>
        <taxon>Chitinophaga</taxon>
    </lineage>
</organism>
<evidence type="ECO:0000259" key="10">
    <source>
        <dbReference type="Pfam" id="PF07715"/>
    </source>
</evidence>
<dbReference type="InterPro" id="IPR023996">
    <property type="entry name" value="TonB-dep_OMP_SusC/RagA"/>
</dbReference>
<dbReference type="Pfam" id="PF07715">
    <property type="entry name" value="Plug"/>
    <property type="match status" value="1"/>
</dbReference>
<keyword evidence="5" id="KW-0732">Signal</keyword>
<evidence type="ECO:0000259" key="9">
    <source>
        <dbReference type="Pfam" id="PF07660"/>
    </source>
</evidence>
<dbReference type="SUPFAM" id="SSF49464">
    <property type="entry name" value="Carboxypeptidase regulatory domain-like"/>
    <property type="match status" value="1"/>
</dbReference>
<dbReference type="SUPFAM" id="SSF56935">
    <property type="entry name" value="Porins"/>
    <property type="match status" value="1"/>
</dbReference>
<sequence length="1149" mass="127160">MLLNFCKATLIGERISTKHHPRYLPPKLFLVMKMTAFLMLVACLHISAAALSQGVTLTVRDAPLQKVFIEISRQTGVSIVCNETLLKGTAPVTINVKDVPIQQVLDICIRNQPIIYTIRDNNIIIKSAANKPPLLPALPLATDTTVRVSGTVTDSAGLAMPGVTVLARGTRLGTQTNGAGQFNLQVPQGSTLVFSFTGYLPQEIPVGSRTSFNISMSTDIKTLQSFVVVGYGTKQKENLTGAVSSVNSEVIKARPIANALSALQGEIPGVVIQRASGRPGAESFDLNVRGYSSTNGGNSPLVLVDGVPGDINLLNPDDIQSIDVLKDAAASIYGARAAGGVFIITTKRGQKGKPRINYSTNMAITKLSGMMKSPTNYEMAIMDNEANIHNGAAPMYTSDLLQRIQNNDPNPIPHPLYDGWMLFFTNTNWIHEVMENGFQQKHNINITGGGESSSYYLSGSYTDTRGVIRYADDNNKRYNLRLNYDYDFSKRIRLESKVSFENQKRSDIGGLGDWVITEAVFGMPNHPVYSKDGKFFAQGGWGNAVAQAKEAVPSTYNTRNLNTNFKLTAEVLDGLKLNLQAGINYSSENDEDIAKSVPLYNWDGDLAYYTIADPNTNSASKSHSDNTYRNYTGYLQYSKNFSRHNLEIMAGASHEENDYDVFGARRDNYIVQGPWALNLGGTGNMTNSGGGFKWAISSLFSRVSYSYDSKYLLEANVRYDGSSRFEPDRRWGWFPGVSAAWRISREGFLRDVRMLNDLKLRISYGRTGNQEGIGYYDYLNLIRLGRGYPYPFGAGLQGQSAAVAGIVSTDRTWETLINKNIGVDATLLDARLTFSFDYFIKTNKDLLIPVTYPSVLGAVAPYSNSGELHTKGFETSLGWKDKIGNVEYSARLLLSDAQNKVVYYGGADTYVPGLNNIREGYPINTYFAYVFDGLIRTPQELEAYKKLGGVPSDIGIGDAKFKDVNGDGKISPTGDKAGDDGDVVNAGTITPRYSYGINLGAKYKGFDLGIFLQGVGKRSVFRTGEYSMPWSDWWRQPPQFYYKQTWNEDRPDAYYPRLSHGSIRYWNYQPSTLQEINGAYIRLKNLQVGYSLPTGLLSRWSIAQARVYFSGQDLWEAHHVKGGWDPEASVTGFNYPFQRFYSFGLDVTF</sequence>